<sequence>MQGKHTSLLMTEVKPNKVTWGALLSCVNTTEEFDIAELANRKLPNGEGLKRLRNIYRWFNHHEKAMEISKILDRPDFTNHTAGTSEWFDYQPLYFVNDPIT</sequence>
<reference evidence="1 3" key="2">
    <citation type="journal article" date="2014" name="BMC Genomics">
        <title>An improved genome release (version Mt4.0) for the model legume Medicago truncatula.</title>
        <authorList>
            <person name="Tang H."/>
            <person name="Krishnakumar V."/>
            <person name="Bidwell S."/>
            <person name="Rosen B."/>
            <person name="Chan A."/>
            <person name="Zhou S."/>
            <person name="Gentzbittel L."/>
            <person name="Childs K.L."/>
            <person name="Yandell M."/>
            <person name="Gundlach H."/>
            <person name="Mayer K.F."/>
            <person name="Schwartz D.C."/>
            <person name="Town C.D."/>
        </authorList>
    </citation>
    <scope>GENOME REANNOTATION</scope>
    <source>
        <strain evidence="1">A17</strain>
        <strain evidence="2 3">cv. Jemalong A17</strain>
    </source>
</reference>
<protein>
    <submittedName>
        <fullName evidence="1 2">Uncharacterized protein</fullName>
    </submittedName>
</protein>
<reference evidence="1 3" key="1">
    <citation type="journal article" date="2011" name="Nature">
        <title>The Medicago genome provides insight into the evolution of rhizobial symbioses.</title>
        <authorList>
            <person name="Young N.D."/>
            <person name="Debelle F."/>
            <person name="Oldroyd G.E."/>
            <person name="Geurts R."/>
            <person name="Cannon S.B."/>
            <person name="Udvardi M.K."/>
            <person name="Benedito V.A."/>
            <person name="Mayer K.F."/>
            <person name="Gouzy J."/>
            <person name="Schoof H."/>
            <person name="Van de Peer Y."/>
            <person name="Proost S."/>
            <person name="Cook D.R."/>
            <person name="Meyers B.C."/>
            <person name="Spannagl M."/>
            <person name="Cheung F."/>
            <person name="De Mita S."/>
            <person name="Krishnakumar V."/>
            <person name="Gundlach H."/>
            <person name="Zhou S."/>
            <person name="Mudge J."/>
            <person name="Bharti A.K."/>
            <person name="Murray J.D."/>
            <person name="Naoumkina M.A."/>
            <person name="Rosen B."/>
            <person name="Silverstein K.A."/>
            <person name="Tang H."/>
            <person name="Rombauts S."/>
            <person name="Zhao P.X."/>
            <person name="Zhou P."/>
            <person name="Barbe V."/>
            <person name="Bardou P."/>
            <person name="Bechner M."/>
            <person name="Bellec A."/>
            <person name="Berger A."/>
            <person name="Berges H."/>
            <person name="Bidwell S."/>
            <person name="Bisseling T."/>
            <person name="Choisne N."/>
            <person name="Couloux A."/>
            <person name="Denny R."/>
            <person name="Deshpande S."/>
            <person name="Dai X."/>
            <person name="Doyle J.J."/>
            <person name="Dudez A.M."/>
            <person name="Farmer A.D."/>
            <person name="Fouteau S."/>
            <person name="Franken C."/>
            <person name="Gibelin C."/>
            <person name="Gish J."/>
            <person name="Goldstein S."/>
            <person name="Gonzalez A.J."/>
            <person name="Green P.J."/>
            <person name="Hallab A."/>
            <person name="Hartog M."/>
            <person name="Hua A."/>
            <person name="Humphray S.J."/>
            <person name="Jeong D.H."/>
            <person name="Jing Y."/>
            <person name="Jocker A."/>
            <person name="Kenton S.M."/>
            <person name="Kim D.J."/>
            <person name="Klee K."/>
            <person name="Lai H."/>
            <person name="Lang C."/>
            <person name="Lin S."/>
            <person name="Macmil S.L."/>
            <person name="Magdelenat G."/>
            <person name="Matthews L."/>
            <person name="McCorrison J."/>
            <person name="Monaghan E.L."/>
            <person name="Mun J.H."/>
            <person name="Najar F.Z."/>
            <person name="Nicholson C."/>
            <person name="Noirot C."/>
            <person name="O'Bleness M."/>
            <person name="Paule C.R."/>
            <person name="Poulain J."/>
            <person name="Prion F."/>
            <person name="Qin B."/>
            <person name="Qu C."/>
            <person name="Retzel E.F."/>
            <person name="Riddle C."/>
            <person name="Sallet E."/>
            <person name="Samain S."/>
            <person name="Samson N."/>
            <person name="Sanders I."/>
            <person name="Saurat O."/>
            <person name="Scarpelli C."/>
            <person name="Schiex T."/>
            <person name="Segurens B."/>
            <person name="Severin A.J."/>
            <person name="Sherrier D.J."/>
            <person name="Shi R."/>
            <person name="Sims S."/>
            <person name="Singer S.R."/>
            <person name="Sinharoy S."/>
            <person name="Sterck L."/>
            <person name="Viollet A."/>
            <person name="Wang B.B."/>
            <person name="Wang K."/>
            <person name="Wang M."/>
            <person name="Wang X."/>
            <person name="Warfsmann J."/>
            <person name="Weissenbach J."/>
            <person name="White D.D."/>
            <person name="White J.D."/>
            <person name="Wiley G.B."/>
            <person name="Wincker P."/>
            <person name="Xing Y."/>
            <person name="Yang L."/>
            <person name="Yao Z."/>
            <person name="Ying F."/>
            <person name="Zhai J."/>
            <person name="Zhou L."/>
            <person name="Zuber A."/>
            <person name="Denarie J."/>
            <person name="Dixon R.A."/>
            <person name="May G.D."/>
            <person name="Schwartz D.C."/>
            <person name="Rogers J."/>
            <person name="Quetier F."/>
            <person name="Town C.D."/>
            <person name="Roe B.A."/>
        </authorList>
    </citation>
    <scope>NUCLEOTIDE SEQUENCE [LARGE SCALE GENOMIC DNA]</scope>
    <source>
        <strain evidence="1">A17</strain>
        <strain evidence="2 3">cv. Jemalong A17</strain>
    </source>
</reference>
<name>A0A072UWF9_MEDTR</name>
<accession>A0A072UWF9</accession>
<evidence type="ECO:0000313" key="2">
    <source>
        <dbReference type="EnsemblPlants" id="KEH33766"/>
    </source>
</evidence>
<dbReference type="Proteomes" id="UP000002051">
    <property type="component" value="Chromosome 3"/>
</dbReference>
<gene>
    <name evidence="1" type="ordered locus">MTR_3g452410</name>
</gene>
<dbReference type="HOGENOM" id="CLU_2362881_0_0_1"/>
<dbReference type="EnsemblPlants" id="KEH33766">
    <property type="protein sequence ID" value="KEH33766"/>
    <property type="gene ID" value="MTR_3g452410"/>
</dbReference>
<dbReference type="AlphaFoldDB" id="A0A072UWF9"/>
<dbReference type="ExpressionAtlas" id="A0A072UWF9">
    <property type="expression patterns" value="differential"/>
</dbReference>
<proteinExistence type="predicted"/>
<keyword evidence="3" id="KW-1185">Reference proteome</keyword>
<organism evidence="1 3">
    <name type="scientific">Medicago truncatula</name>
    <name type="common">Barrel medic</name>
    <name type="synonym">Medicago tribuloides</name>
    <dbReference type="NCBI Taxonomy" id="3880"/>
    <lineage>
        <taxon>Eukaryota</taxon>
        <taxon>Viridiplantae</taxon>
        <taxon>Streptophyta</taxon>
        <taxon>Embryophyta</taxon>
        <taxon>Tracheophyta</taxon>
        <taxon>Spermatophyta</taxon>
        <taxon>Magnoliopsida</taxon>
        <taxon>eudicotyledons</taxon>
        <taxon>Gunneridae</taxon>
        <taxon>Pentapetalae</taxon>
        <taxon>rosids</taxon>
        <taxon>fabids</taxon>
        <taxon>Fabales</taxon>
        <taxon>Fabaceae</taxon>
        <taxon>Papilionoideae</taxon>
        <taxon>50 kb inversion clade</taxon>
        <taxon>NPAAA clade</taxon>
        <taxon>Hologalegina</taxon>
        <taxon>IRL clade</taxon>
        <taxon>Trifolieae</taxon>
        <taxon>Medicago</taxon>
    </lineage>
</organism>
<evidence type="ECO:0000313" key="1">
    <source>
        <dbReference type="EMBL" id="KEH33766.1"/>
    </source>
</evidence>
<reference evidence="2" key="3">
    <citation type="submission" date="2015-04" db="UniProtKB">
        <authorList>
            <consortium name="EnsemblPlants"/>
        </authorList>
    </citation>
    <scope>IDENTIFICATION</scope>
    <source>
        <strain evidence="2">cv. Jemalong A17</strain>
    </source>
</reference>
<dbReference type="EMBL" id="CM001219">
    <property type="protein sequence ID" value="KEH33766.1"/>
    <property type="molecule type" value="Genomic_DNA"/>
</dbReference>
<evidence type="ECO:0000313" key="3">
    <source>
        <dbReference type="Proteomes" id="UP000002051"/>
    </source>
</evidence>